<dbReference type="Pfam" id="PF05225">
    <property type="entry name" value="HTH_psq"/>
    <property type="match status" value="1"/>
</dbReference>
<dbReference type="GO" id="GO:0005634">
    <property type="term" value="C:nucleus"/>
    <property type="evidence" value="ECO:0007669"/>
    <property type="project" value="UniProtKB-SubCell"/>
</dbReference>
<comment type="caution">
    <text evidence="4">The sequence shown here is derived from an EMBL/GenBank/DDBJ whole genome shotgun (WGS) entry which is preliminary data.</text>
</comment>
<sequence length="301" mass="34381">MPRTRKTPAARKYAGYSIDALERALDKIKKKKISLREASKQYAISLGTLSRKSRGLQMNKYGRPTVLSSADENRIVDGLQIAAKWGFPFTIRDLQNLVQSYILEIGRTEPRFKDNKPGKDWGCVPKSQFPSLLRETLDTIKENLPAIIQSGLRATGIYPINKNQVLKRIPGVIEEERQNETALTSVLQTHLQTMRYGKVKAPERKKKRLNVVPDSSAGEEDFSDLRDDNDLGDNVQEDENGIQAPQNDEIEEGSFVLVAFPLEGKINKFRNYVGEHNRYQIKIQRYFPSHENTIRKHLMVN</sequence>
<accession>A0AAN7QD00</accession>
<evidence type="ECO:0000313" key="5">
    <source>
        <dbReference type="Proteomes" id="UP001353858"/>
    </source>
</evidence>
<dbReference type="SUPFAM" id="SSF46689">
    <property type="entry name" value="Homeodomain-like"/>
    <property type="match status" value="1"/>
</dbReference>
<organism evidence="4 5">
    <name type="scientific">Aquatica leii</name>
    <dbReference type="NCBI Taxonomy" id="1421715"/>
    <lineage>
        <taxon>Eukaryota</taxon>
        <taxon>Metazoa</taxon>
        <taxon>Ecdysozoa</taxon>
        <taxon>Arthropoda</taxon>
        <taxon>Hexapoda</taxon>
        <taxon>Insecta</taxon>
        <taxon>Pterygota</taxon>
        <taxon>Neoptera</taxon>
        <taxon>Endopterygota</taxon>
        <taxon>Coleoptera</taxon>
        <taxon>Polyphaga</taxon>
        <taxon>Elateriformia</taxon>
        <taxon>Elateroidea</taxon>
        <taxon>Lampyridae</taxon>
        <taxon>Luciolinae</taxon>
        <taxon>Aquatica</taxon>
    </lineage>
</organism>
<dbReference type="Gene3D" id="1.10.10.60">
    <property type="entry name" value="Homeodomain-like"/>
    <property type="match status" value="1"/>
</dbReference>
<protein>
    <recommendedName>
        <fullName evidence="3">HTH psq-type domain-containing protein</fullName>
    </recommendedName>
</protein>
<reference evidence="5" key="1">
    <citation type="submission" date="2023-01" db="EMBL/GenBank/DDBJ databases">
        <title>Key to firefly adult light organ development and bioluminescence: homeobox transcription factors regulate luciferase expression and transportation to peroxisome.</title>
        <authorList>
            <person name="Fu X."/>
        </authorList>
    </citation>
    <scope>NUCLEOTIDE SEQUENCE [LARGE SCALE GENOMIC DNA]</scope>
</reference>
<feature type="domain" description="HTH psq-type" evidence="3">
    <location>
        <begin position="19"/>
        <end position="52"/>
    </location>
</feature>
<dbReference type="GO" id="GO:0003677">
    <property type="term" value="F:DNA binding"/>
    <property type="evidence" value="ECO:0007669"/>
    <property type="project" value="InterPro"/>
</dbReference>
<proteinExistence type="predicted"/>
<feature type="region of interest" description="Disordered" evidence="2">
    <location>
        <begin position="197"/>
        <end position="247"/>
    </location>
</feature>
<dbReference type="AlphaFoldDB" id="A0AAN7QD00"/>
<evidence type="ECO:0000256" key="1">
    <source>
        <dbReference type="ARBA" id="ARBA00004123"/>
    </source>
</evidence>
<keyword evidence="5" id="KW-1185">Reference proteome</keyword>
<gene>
    <name evidence="4" type="ORF">RN001_013263</name>
</gene>
<name>A0AAN7QD00_9COLE</name>
<dbReference type="InterPro" id="IPR009057">
    <property type="entry name" value="Homeodomain-like_sf"/>
</dbReference>
<comment type="subcellular location">
    <subcellularLocation>
        <location evidence="1">Nucleus</location>
    </subcellularLocation>
</comment>
<dbReference type="EMBL" id="JARPUR010000006">
    <property type="protein sequence ID" value="KAK4873903.1"/>
    <property type="molecule type" value="Genomic_DNA"/>
</dbReference>
<evidence type="ECO:0000259" key="3">
    <source>
        <dbReference type="Pfam" id="PF05225"/>
    </source>
</evidence>
<evidence type="ECO:0000256" key="2">
    <source>
        <dbReference type="SAM" id="MobiDB-lite"/>
    </source>
</evidence>
<dbReference type="Proteomes" id="UP001353858">
    <property type="component" value="Unassembled WGS sequence"/>
</dbReference>
<dbReference type="InterPro" id="IPR007889">
    <property type="entry name" value="HTH_Psq"/>
</dbReference>
<evidence type="ECO:0000313" key="4">
    <source>
        <dbReference type="EMBL" id="KAK4873903.1"/>
    </source>
</evidence>